<evidence type="ECO:0000313" key="8">
    <source>
        <dbReference type="EMBL" id="MBO3277384.1"/>
    </source>
</evidence>
<organism evidence="8 9">
    <name type="scientific">Pseudomonas schmalbachii</name>
    <dbReference type="NCBI Taxonomy" id="2816993"/>
    <lineage>
        <taxon>Bacteria</taxon>
        <taxon>Pseudomonadati</taxon>
        <taxon>Pseudomonadota</taxon>
        <taxon>Gammaproteobacteria</taxon>
        <taxon>Pseudomonadales</taxon>
        <taxon>Pseudomonadaceae</taxon>
        <taxon>Pseudomonas</taxon>
    </lineage>
</organism>
<comment type="similarity">
    <text evidence="2">Belongs to the FAD-binding monooxygenase family.</text>
</comment>
<dbReference type="PANTHER" id="PTHR43098:SF3">
    <property type="entry name" value="L-ORNITHINE N(5)-MONOOXYGENASE-RELATED"/>
    <property type="match status" value="1"/>
</dbReference>
<evidence type="ECO:0000256" key="7">
    <source>
        <dbReference type="ARBA" id="ARBA00023033"/>
    </source>
</evidence>
<dbReference type="SUPFAM" id="SSF51905">
    <property type="entry name" value="FAD/NAD(P)-binding domain"/>
    <property type="match status" value="2"/>
</dbReference>
<sequence>MNDFGKATAVDFDVVVVGAGFAGLYLIHRLRNLGFSVRAYEKGSDVGGTWYWNRYPGARCDVESMDYSYSFSEELQQEWEWSERYAAQPEILRYIRHVAERFDLRRDIRFDTRVEAAEYDQPSATWRVRTSAGEQVRSRFFVMASGCLSSTKMPEIPGLERFAGPTYHTGLWPHEGVDFSGKRVAVIGTGSSAIQAIPEIARQAAHLHVFQRTPNFSVPAHNRPLTAEEVRERKRSYPQYREQARHSYGGVPVAYNQQSALEVSAEERERRYRELWQRGGPFLQRAYADLLIDRAANDTVVEFVHARIGEIVRDPRVAASLMPKSHPLGTKRICVDTDYYATYNRPNVTLVDLSDDPIVAVTERGVRTLGQDFEFDALVFATGYDAMTGPLLAVDIRGIDGLGLRDKWSAGPRTYLGLATAGFPNLFMVTAPGSPSVLSNMIVSIEQHVEWISELIASARAGGIRSIEAQAEAEDGWVETVNRIAAGTLMVQANSWYLGANVPGKPRVFMPFAGGVDAYRAICDEVAAQGYRGFELERVEIGEVRMERVVG</sequence>
<keyword evidence="6" id="KW-0560">Oxidoreductase</keyword>
<accession>A0ABS3TUN2</accession>
<comment type="cofactor">
    <cofactor evidence="1">
        <name>FAD</name>
        <dbReference type="ChEBI" id="CHEBI:57692"/>
    </cofactor>
</comment>
<gene>
    <name evidence="8" type="ORF">JFY56_19380</name>
</gene>
<evidence type="ECO:0000256" key="2">
    <source>
        <dbReference type="ARBA" id="ARBA00010139"/>
    </source>
</evidence>
<protein>
    <submittedName>
        <fullName evidence="8">NAD(P)/FAD-dependent oxidoreductase</fullName>
    </submittedName>
</protein>
<dbReference type="PANTHER" id="PTHR43098">
    <property type="entry name" value="L-ORNITHINE N(5)-MONOOXYGENASE-RELATED"/>
    <property type="match status" value="1"/>
</dbReference>
<dbReference type="InterPro" id="IPR036188">
    <property type="entry name" value="FAD/NAD-bd_sf"/>
</dbReference>
<evidence type="ECO:0000256" key="1">
    <source>
        <dbReference type="ARBA" id="ARBA00001974"/>
    </source>
</evidence>
<dbReference type="Gene3D" id="3.50.50.60">
    <property type="entry name" value="FAD/NAD(P)-binding domain"/>
    <property type="match status" value="3"/>
</dbReference>
<keyword evidence="3" id="KW-0285">Flavoprotein</keyword>
<proteinExistence type="inferred from homology"/>
<keyword evidence="9" id="KW-1185">Reference proteome</keyword>
<evidence type="ECO:0000256" key="3">
    <source>
        <dbReference type="ARBA" id="ARBA00022630"/>
    </source>
</evidence>
<keyword evidence="7" id="KW-0503">Monooxygenase</keyword>
<evidence type="ECO:0000256" key="5">
    <source>
        <dbReference type="ARBA" id="ARBA00022857"/>
    </source>
</evidence>
<keyword evidence="4" id="KW-0274">FAD</keyword>
<dbReference type="Pfam" id="PF13738">
    <property type="entry name" value="Pyr_redox_3"/>
    <property type="match status" value="1"/>
</dbReference>
<keyword evidence="5" id="KW-0521">NADP</keyword>
<evidence type="ECO:0000313" key="9">
    <source>
        <dbReference type="Proteomes" id="UP000669060"/>
    </source>
</evidence>
<dbReference type="EMBL" id="JAELYA010000008">
    <property type="protein sequence ID" value="MBO3277384.1"/>
    <property type="molecule type" value="Genomic_DNA"/>
</dbReference>
<comment type="caution">
    <text evidence="8">The sequence shown here is derived from an EMBL/GenBank/DDBJ whole genome shotgun (WGS) entry which is preliminary data.</text>
</comment>
<dbReference type="Proteomes" id="UP000669060">
    <property type="component" value="Unassembled WGS sequence"/>
</dbReference>
<evidence type="ECO:0000256" key="4">
    <source>
        <dbReference type="ARBA" id="ARBA00022827"/>
    </source>
</evidence>
<dbReference type="InterPro" id="IPR050775">
    <property type="entry name" value="FAD-binding_Monooxygenases"/>
</dbReference>
<reference evidence="8 9" key="1">
    <citation type="submission" date="2020-12" db="EMBL/GenBank/DDBJ databases">
        <title>Pseudomonas schmalbachii sp. nov. isolated from millipede gut.</title>
        <authorList>
            <person name="Shelomi M."/>
        </authorList>
    </citation>
    <scope>NUCLEOTIDE SEQUENCE [LARGE SCALE GENOMIC DNA]</scope>
    <source>
        <strain evidence="8 9">Milli4</strain>
    </source>
</reference>
<evidence type="ECO:0000256" key="6">
    <source>
        <dbReference type="ARBA" id="ARBA00023002"/>
    </source>
</evidence>
<name>A0ABS3TUN2_9PSED</name>
<dbReference type="RefSeq" id="WP_208315688.1">
    <property type="nucleotide sequence ID" value="NZ_JAELYA010000008.1"/>
</dbReference>